<evidence type="ECO:0000313" key="4">
    <source>
        <dbReference type="Proteomes" id="UP001151699"/>
    </source>
</evidence>
<protein>
    <submittedName>
        <fullName evidence="3">Uncharacterized protein</fullName>
    </submittedName>
</protein>
<reference evidence="3" key="1">
    <citation type="submission" date="2022-07" db="EMBL/GenBank/DDBJ databases">
        <authorList>
            <person name="Trinca V."/>
            <person name="Uliana J.V.C."/>
            <person name="Torres T.T."/>
            <person name="Ward R.J."/>
            <person name="Monesi N."/>
        </authorList>
    </citation>
    <scope>NUCLEOTIDE SEQUENCE</scope>
    <source>
        <strain evidence="3">HSMRA1968</strain>
        <tissue evidence="3">Whole embryos</tissue>
    </source>
</reference>
<dbReference type="InterPro" id="IPR002209">
    <property type="entry name" value="Fibroblast_GF_fam"/>
</dbReference>
<accession>A0A9Q0NGW3</accession>
<dbReference type="SUPFAM" id="SSF50353">
    <property type="entry name" value="Cytokine"/>
    <property type="match status" value="1"/>
</dbReference>
<comment type="caution">
    <text evidence="3">The sequence shown here is derived from an EMBL/GenBank/DDBJ whole genome shotgun (WGS) entry which is preliminary data.</text>
</comment>
<feature type="region of interest" description="Disordered" evidence="2">
    <location>
        <begin position="145"/>
        <end position="175"/>
    </location>
</feature>
<keyword evidence="4" id="KW-1185">Reference proteome</keyword>
<feature type="region of interest" description="Disordered" evidence="2">
    <location>
        <begin position="83"/>
        <end position="132"/>
    </location>
</feature>
<comment type="similarity">
    <text evidence="1">Belongs to the heparin-binding growth factors family.</text>
</comment>
<organism evidence="3 4">
    <name type="scientific">Pseudolycoriella hygida</name>
    <dbReference type="NCBI Taxonomy" id="35572"/>
    <lineage>
        <taxon>Eukaryota</taxon>
        <taxon>Metazoa</taxon>
        <taxon>Ecdysozoa</taxon>
        <taxon>Arthropoda</taxon>
        <taxon>Hexapoda</taxon>
        <taxon>Insecta</taxon>
        <taxon>Pterygota</taxon>
        <taxon>Neoptera</taxon>
        <taxon>Endopterygota</taxon>
        <taxon>Diptera</taxon>
        <taxon>Nematocera</taxon>
        <taxon>Sciaroidea</taxon>
        <taxon>Sciaridae</taxon>
        <taxon>Pseudolycoriella</taxon>
    </lineage>
</organism>
<dbReference type="Gene3D" id="2.80.10.50">
    <property type="match status" value="1"/>
</dbReference>
<dbReference type="Proteomes" id="UP001151699">
    <property type="component" value="Chromosome A"/>
</dbReference>
<gene>
    <name evidence="3" type="ORF">Bhyg_04605</name>
</gene>
<feature type="compositionally biased region" description="Basic residues" evidence="2">
    <location>
        <begin position="106"/>
        <end position="116"/>
    </location>
</feature>
<feature type="non-terminal residue" evidence="3">
    <location>
        <position position="1"/>
    </location>
</feature>
<feature type="compositionally biased region" description="Basic residues" evidence="2">
    <location>
        <begin position="164"/>
        <end position="175"/>
    </location>
</feature>
<evidence type="ECO:0000313" key="3">
    <source>
        <dbReference type="EMBL" id="KAJ6649371.1"/>
    </source>
</evidence>
<dbReference type="AlphaFoldDB" id="A0A9Q0NGW3"/>
<feature type="compositionally biased region" description="Basic residues" evidence="2">
    <location>
        <begin position="84"/>
        <end position="97"/>
    </location>
</feature>
<evidence type="ECO:0000256" key="2">
    <source>
        <dbReference type="SAM" id="MobiDB-lite"/>
    </source>
</evidence>
<dbReference type="OrthoDB" id="7791363at2759"/>
<evidence type="ECO:0000256" key="1">
    <source>
        <dbReference type="ARBA" id="ARBA00007936"/>
    </source>
</evidence>
<dbReference type="Pfam" id="PF00167">
    <property type="entry name" value="FGF"/>
    <property type="match status" value="1"/>
</dbReference>
<name>A0A9Q0NGW3_9DIPT</name>
<dbReference type="InterPro" id="IPR008996">
    <property type="entry name" value="IL1/FGF"/>
</dbReference>
<proteinExistence type="inferred from homology"/>
<dbReference type="EMBL" id="WJQU01000001">
    <property type="protein sequence ID" value="KAJ6649371.1"/>
    <property type="molecule type" value="Genomic_DNA"/>
</dbReference>
<sequence>MDSFPLDGSDTPFFKLTLFLEKNQSYLCFTKKWRLVTMKNLHESCYFYETLENGWFQYRSAMNEKIFLGFTKNDNTVKNEVKSHPLHKNRRRNKGARRLHDQQSNVKRRHGFHTKRLTNSNSNVKELDPPPISDYTHDEYLNLAKKQKVTPKKVTNSNSGLLPKLRHANRRNHKG</sequence>
<dbReference type="GO" id="GO:0008083">
    <property type="term" value="F:growth factor activity"/>
    <property type="evidence" value="ECO:0007669"/>
    <property type="project" value="InterPro"/>
</dbReference>